<gene>
    <name evidence="1" type="ORF">PCOR1329_LOCUS79616</name>
</gene>
<name>A0ABN9XTU0_9DINO</name>
<proteinExistence type="predicted"/>
<reference evidence="1" key="1">
    <citation type="submission" date="2023-10" db="EMBL/GenBank/DDBJ databases">
        <authorList>
            <person name="Chen Y."/>
            <person name="Shah S."/>
            <person name="Dougan E. K."/>
            <person name="Thang M."/>
            <person name="Chan C."/>
        </authorList>
    </citation>
    <scope>NUCLEOTIDE SEQUENCE [LARGE SCALE GENOMIC DNA]</scope>
</reference>
<keyword evidence="2" id="KW-1185">Reference proteome</keyword>
<evidence type="ECO:0000313" key="2">
    <source>
        <dbReference type="Proteomes" id="UP001189429"/>
    </source>
</evidence>
<accession>A0ABN9XTU0</accession>
<protein>
    <submittedName>
        <fullName evidence="1">Uncharacterized protein</fullName>
    </submittedName>
</protein>
<dbReference type="EMBL" id="CAUYUJ010021193">
    <property type="protein sequence ID" value="CAK0903261.1"/>
    <property type="molecule type" value="Genomic_DNA"/>
</dbReference>
<sequence>MLLDATSPTAALHYWELYKDVLVLSAKVLVISTWADSAVWGHHLTGIWRSDPMCTCERIRHRRSRDGLATYAQIAATASQLSAARARGGHAAVAGDPAKPMTLQATVHIPLGTTGPLEDWLPAALSRATAQQGLPTLRRAGDDAGLRMHEWRPLRDVEGRWMGNVVVQLATEAEIRHSMGLCMECAWPSTVTTLPSRCARITWTWTRAGGSVREVGID</sequence>
<evidence type="ECO:0000313" key="1">
    <source>
        <dbReference type="EMBL" id="CAK0903261.1"/>
    </source>
</evidence>
<dbReference type="Proteomes" id="UP001189429">
    <property type="component" value="Unassembled WGS sequence"/>
</dbReference>
<comment type="caution">
    <text evidence="1">The sequence shown here is derived from an EMBL/GenBank/DDBJ whole genome shotgun (WGS) entry which is preliminary data.</text>
</comment>
<organism evidence="1 2">
    <name type="scientific">Prorocentrum cordatum</name>
    <dbReference type="NCBI Taxonomy" id="2364126"/>
    <lineage>
        <taxon>Eukaryota</taxon>
        <taxon>Sar</taxon>
        <taxon>Alveolata</taxon>
        <taxon>Dinophyceae</taxon>
        <taxon>Prorocentrales</taxon>
        <taxon>Prorocentraceae</taxon>
        <taxon>Prorocentrum</taxon>
    </lineage>
</organism>